<dbReference type="AlphaFoldDB" id="A0A1I3R6E2"/>
<evidence type="ECO:0000256" key="2">
    <source>
        <dbReference type="ARBA" id="ARBA00022692"/>
    </source>
</evidence>
<keyword evidence="4 5" id="KW-0472">Membrane</keyword>
<dbReference type="InterPro" id="IPR009915">
    <property type="entry name" value="NnrU_dom"/>
</dbReference>
<evidence type="ECO:0000256" key="3">
    <source>
        <dbReference type="ARBA" id="ARBA00022989"/>
    </source>
</evidence>
<feature type="transmembrane region" description="Helical" evidence="5">
    <location>
        <begin position="141"/>
        <end position="161"/>
    </location>
</feature>
<protein>
    <submittedName>
        <fullName evidence="7">Uncharacterized membrane protein</fullName>
    </submittedName>
</protein>
<feature type="transmembrane region" description="Helical" evidence="5">
    <location>
        <begin position="34"/>
        <end position="56"/>
    </location>
</feature>
<reference evidence="8" key="1">
    <citation type="submission" date="2016-10" db="EMBL/GenBank/DDBJ databases">
        <authorList>
            <person name="Varghese N."/>
            <person name="Submissions S."/>
        </authorList>
    </citation>
    <scope>NUCLEOTIDE SEQUENCE [LARGE SCALE GENOMIC DNA]</scope>
    <source>
        <strain evidence="8">DSM 26471</strain>
    </source>
</reference>
<evidence type="ECO:0000313" key="8">
    <source>
        <dbReference type="Proteomes" id="UP000199630"/>
    </source>
</evidence>
<feature type="transmembrane region" description="Helical" evidence="5">
    <location>
        <begin position="6"/>
        <end position="22"/>
    </location>
</feature>
<keyword evidence="3 5" id="KW-1133">Transmembrane helix</keyword>
<accession>A0A1I3R6E2</accession>
<sequence>MTGWGSFILAFVVFFLSHAIPVRPPVKPWVVARVGARGFGIAYSILSTAILVWLIVAANRAPFAPIWDTAPWMPHVTLTVMFLVCLLLAASIARPNPFSFGGARNARFDPAHPGVVRLTRHPLLLALALWAFAHLLSNGDLAHVILFGAFGAFALMGGRMIDRRKRRELSARGQDHEALWAATRKGTIWPARDQRGQALARLLIGIGLYGALLSLHGLVIGVVVWP</sequence>
<evidence type="ECO:0000259" key="6">
    <source>
        <dbReference type="Pfam" id="PF07298"/>
    </source>
</evidence>
<dbReference type="Proteomes" id="UP000199630">
    <property type="component" value="Unassembled WGS sequence"/>
</dbReference>
<evidence type="ECO:0000313" key="7">
    <source>
        <dbReference type="EMBL" id="SFJ41620.1"/>
    </source>
</evidence>
<feature type="transmembrane region" description="Helical" evidence="5">
    <location>
        <begin position="202"/>
        <end position="225"/>
    </location>
</feature>
<keyword evidence="2 5" id="KW-0812">Transmembrane</keyword>
<feature type="transmembrane region" description="Helical" evidence="5">
    <location>
        <begin position="114"/>
        <end position="135"/>
    </location>
</feature>
<evidence type="ECO:0000256" key="5">
    <source>
        <dbReference type="SAM" id="Phobius"/>
    </source>
</evidence>
<name>A0A1I3R6E2_9RHOB</name>
<dbReference type="OrthoDB" id="7828645at2"/>
<dbReference type="EMBL" id="FORH01000003">
    <property type="protein sequence ID" value="SFJ41620.1"/>
    <property type="molecule type" value="Genomic_DNA"/>
</dbReference>
<keyword evidence="8" id="KW-1185">Reference proteome</keyword>
<evidence type="ECO:0000256" key="4">
    <source>
        <dbReference type="ARBA" id="ARBA00023136"/>
    </source>
</evidence>
<feature type="transmembrane region" description="Helical" evidence="5">
    <location>
        <begin position="76"/>
        <end position="93"/>
    </location>
</feature>
<proteinExistence type="predicted"/>
<comment type="subcellular location">
    <subcellularLocation>
        <location evidence="1">Membrane</location>
        <topology evidence="1">Multi-pass membrane protein</topology>
    </subcellularLocation>
</comment>
<dbReference type="STRING" id="588602.SAMN04487991_2090"/>
<evidence type="ECO:0000256" key="1">
    <source>
        <dbReference type="ARBA" id="ARBA00004141"/>
    </source>
</evidence>
<organism evidence="7 8">
    <name type="scientific">Celeribacter neptunius</name>
    <dbReference type="NCBI Taxonomy" id="588602"/>
    <lineage>
        <taxon>Bacteria</taxon>
        <taxon>Pseudomonadati</taxon>
        <taxon>Pseudomonadota</taxon>
        <taxon>Alphaproteobacteria</taxon>
        <taxon>Rhodobacterales</taxon>
        <taxon>Roseobacteraceae</taxon>
        <taxon>Celeribacter</taxon>
    </lineage>
</organism>
<feature type="domain" description="NnrU" evidence="6">
    <location>
        <begin position="7"/>
        <end position="223"/>
    </location>
</feature>
<gene>
    <name evidence="7" type="ORF">SAMN04487991_2090</name>
</gene>
<dbReference type="Pfam" id="PF07298">
    <property type="entry name" value="NnrU"/>
    <property type="match status" value="1"/>
</dbReference>
<dbReference type="RefSeq" id="WP_090060624.1">
    <property type="nucleotide sequence ID" value="NZ_FORH01000003.1"/>
</dbReference>
<dbReference type="GO" id="GO:0016020">
    <property type="term" value="C:membrane"/>
    <property type="evidence" value="ECO:0007669"/>
    <property type="project" value="UniProtKB-SubCell"/>
</dbReference>